<sequence>MTLVVFAGPSAGRLWTDWAARDDVDMRLPAVRGDVASLVNSDQPGTLVLADGAFDRSYAVGHRELLEAASLGWRIIGVSSLGAIRATDLPGTGVRGVGQAYGYLVNTKAPDDHLALIYEPEPPFRIFAEALFDVRQCLRDRALPAETGAIDAFLEDAARWWFGDRTRDQLQDRLETYVSADRAAQLLAPLASPLYNRAKQLDLIDLMKELLAR</sequence>
<accession>A0A810MX14</accession>
<dbReference type="RefSeq" id="WP_212825323.1">
    <property type="nucleotide sequence ID" value="NZ_AP023359.1"/>
</dbReference>
<dbReference type="KEGG" id="pry:Prubr_27280"/>
<evidence type="ECO:0000313" key="3">
    <source>
        <dbReference type="Proteomes" id="UP000680866"/>
    </source>
</evidence>
<dbReference type="Proteomes" id="UP000680866">
    <property type="component" value="Chromosome"/>
</dbReference>
<reference evidence="2" key="1">
    <citation type="submission" date="2020-08" db="EMBL/GenBank/DDBJ databases">
        <title>Whole genome shotgun sequence of Polymorphospora rubra NBRC 101157.</title>
        <authorList>
            <person name="Komaki H."/>
            <person name="Tamura T."/>
        </authorList>
    </citation>
    <scope>NUCLEOTIDE SEQUENCE</scope>
    <source>
        <strain evidence="2">NBRC 101157</strain>
    </source>
</reference>
<dbReference type="Pfam" id="PF07812">
    <property type="entry name" value="TfuA"/>
    <property type="match status" value="1"/>
</dbReference>
<evidence type="ECO:0000259" key="1">
    <source>
        <dbReference type="Pfam" id="PF07812"/>
    </source>
</evidence>
<gene>
    <name evidence="2" type="ORF">Prubr_27280</name>
</gene>
<proteinExistence type="predicted"/>
<dbReference type="InterPro" id="IPR012924">
    <property type="entry name" value="TfuA_core"/>
</dbReference>
<dbReference type="AlphaFoldDB" id="A0A810MX14"/>
<keyword evidence="3" id="KW-1185">Reference proteome</keyword>
<protein>
    <recommendedName>
        <fullName evidence="1">TfuA-like core domain-containing protein</fullName>
    </recommendedName>
</protein>
<evidence type="ECO:0000313" key="2">
    <source>
        <dbReference type="EMBL" id="BCJ65707.1"/>
    </source>
</evidence>
<dbReference type="EMBL" id="AP023359">
    <property type="protein sequence ID" value="BCJ65707.1"/>
    <property type="molecule type" value="Genomic_DNA"/>
</dbReference>
<name>A0A810MX14_9ACTN</name>
<organism evidence="2 3">
    <name type="scientific">Polymorphospora rubra</name>
    <dbReference type="NCBI Taxonomy" id="338584"/>
    <lineage>
        <taxon>Bacteria</taxon>
        <taxon>Bacillati</taxon>
        <taxon>Actinomycetota</taxon>
        <taxon>Actinomycetes</taxon>
        <taxon>Micromonosporales</taxon>
        <taxon>Micromonosporaceae</taxon>
        <taxon>Polymorphospora</taxon>
    </lineage>
</organism>
<feature type="domain" description="TfuA-like core" evidence="1">
    <location>
        <begin position="51"/>
        <end position="165"/>
    </location>
</feature>